<accession>A0AAN8RMG9</accession>
<protein>
    <recommendedName>
        <fullName evidence="1">F-box domain-containing protein</fullName>
    </recommendedName>
</protein>
<dbReference type="InterPro" id="IPR001810">
    <property type="entry name" value="F-box_dom"/>
</dbReference>
<sequence length="108" mass="12071">MPKYDILRRVVAPVDIGTLPDKLIEKILSYLPTSSVASLCEVYPGVLRVVCEQNRERYFGYRKHLAQIFMPAIIYGAYERVAGEGIEEHSIGAKGLASVVCTELGRDR</sequence>
<evidence type="ECO:0000259" key="1">
    <source>
        <dbReference type="PROSITE" id="PS50181"/>
    </source>
</evidence>
<dbReference type="PROSITE" id="PS50181">
    <property type="entry name" value="FBOX"/>
    <property type="match status" value="1"/>
</dbReference>
<dbReference type="CDD" id="cd09917">
    <property type="entry name" value="F-box_SF"/>
    <property type="match status" value="1"/>
</dbReference>
<organism evidence="2 3">
    <name type="scientific">Orbilia javanica</name>
    <dbReference type="NCBI Taxonomy" id="47235"/>
    <lineage>
        <taxon>Eukaryota</taxon>
        <taxon>Fungi</taxon>
        <taxon>Dikarya</taxon>
        <taxon>Ascomycota</taxon>
        <taxon>Pezizomycotina</taxon>
        <taxon>Orbiliomycetes</taxon>
        <taxon>Orbiliales</taxon>
        <taxon>Orbiliaceae</taxon>
        <taxon>Orbilia</taxon>
    </lineage>
</organism>
<dbReference type="EMBL" id="JAVHNR010000001">
    <property type="protein sequence ID" value="KAK6356757.1"/>
    <property type="molecule type" value="Genomic_DNA"/>
</dbReference>
<dbReference type="InterPro" id="IPR036047">
    <property type="entry name" value="F-box-like_dom_sf"/>
</dbReference>
<evidence type="ECO:0000313" key="3">
    <source>
        <dbReference type="Proteomes" id="UP001313282"/>
    </source>
</evidence>
<proteinExistence type="predicted"/>
<dbReference type="Proteomes" id="UP001313282">
    <property type="component" value="Unassembled WGS sequence"/>
</dbReference>
<name>A0AAN8RMG9_9PEZI</name>
<keyword evidence="3" id="KW-1185">Reference proteome</keyword>
<evidence type="ECO:0000313" key="2">
    <source>
        <dbReference type="EMBL" id="KAK6356757.1"/>
    </source>
</evidence>
<reference evidence="2 3" key="1">
    <citation type="submission" date="2019-10" db="EMBL/GenBank/DDBJ databases">
        <authorList>
            <person name="Palmer J.M."/>
        </authorList>
    </citation>
    <scope>NUCLEOTIDE SEQUENCE [LARGE SCALE GENOMIC DNA]</scope>
    <source>
        <strain evidence="2 3">TWF718</strain>
    </source>
</reference>
<gene>
    <name evidence="2" type="ORF">TWF718_001099</name>
</gene>
<dbReference type="AlphaFoldDB" id="A0AAN8RMG9"/>
<dbReference type="Pfam" id="PF00646">
    <property type="entry name" value="F-box"/>
    <property type="match status" value="1"/>
</dbReference>
<comment type="caution">
    <text evidence="2">The sequence shown here is derived from an EMBL/GenBank/DDBJ whole genome shotgun (WGS) entry which is preliminary data.</text>
</comment>
<dbReference type="SUPFAM" id="SSF81383">
    <property type="entry name" value="F-box domain"/>
    <property type="match status" value="1"/>
</dbReference>
<feature type="domain" description="F-box" evidence="1">
    <location>
        <begin position="13"/>
        <end position="42"/>
    </location>
</feature>